<dbReference type="InterPro" id="IPR011053">
    <property type="entry name" value="Single_hybrid_motif"/>
</dbReference>
<reference evidence="2 3" key="1">
    <citation type="journal article" date="2014" name="Nat. Genet.">
        <title>Genome sequence of the hot pepper provides insights into the evolution of pungency in Capsicum species.</title>
        <authorList>
            <person name="Kim S."/>
            <person name="Park M."/>
            <person name="Yeom S.I."/>
            <person name="Kim Y.M."/>
            <person name="Lee J.M."/>
            <person name="Lee H.A."/>
            <person name="Seo E."/>
            <person name="Choi J."/>
            <person name="Cheong K."/>
            <person name="Kim K.T."/>
            <person name="Jung K."/>
            <person name="Lee G.W."/>
            <person name="Oh S.K."/>
            <person name="Bae C."/>
            <person name="Kim S.B."/>
            <person name="Lee H.Y."/>
            <person name="Kim S.Y."/>
            <person name="Kim M.S."/>
            <person name="Kang B.C."/>
            <person name="Jo Y.D."/>
            <person name="Yang H.B."/>
            <person name="Jeong H.J."/>
            <person name="Kang W.H."/>
            <person name="Kwon J.K."/>
            <person name="Shin C."/>
            <person name="Lim J.Y."/>
            <person name="Park J.H."/>
            <person name="Huh J.H."/>
            <person name="Kim J.S."/>
            <person name="Kim B.D."/>
            <person name="Cohen O."/>
            <person name="Paran I."/>
            <person name="Suh M.C."/>
            <person name="Lee S.B."/>
            <person name="Kim Y.K."/>
            <person name="Shin Y."/>
            <person name="Noh S.J."/>
            <person name="Park J."/>
            <person name="Seo Y.S."/>
            <person name="Kwon S.Y."/>
            <person name="Kim H.A."/>
            <person name="Park J.M."/>
            <person name="Kim H.J."/>
            <person name="Choi S.B."/>
            <person name="Bosland P.W."/>
            <person name="Reeves G."/>
            <person name="Jo S.H."/>
            <person name="Lee B.W."/>
            <person name="Cho H.T."/>
            <person name="Choi H.S."/>
            <person name="Lee M.S."/>
            <person name="Yu Y."/>
            <person name="Do Choi Y."/>
            <person name="Park B.S."/>
            <person name="van Deynze A."/>
            <person name="Ashrafi H."/>
            <person name="Hill T."/>
            <person name="Kim W.T."/>
            <person name="Pai H.S."/>
            <person name="Ahn H.K."/>
            <person name="Yeam I."/>
            <person name="Giovannoni J.J."/>
            <person name="Rose J.K."/>
            <person name="Sorensen I."/>
            <person name="Lee S.J."/>
            <person name="Kim R.W."/>
            <person name="Choi I.Y."/>
            <person name="Choi B.S."/>
            <person name="Lim J.S."/>
            <person name="Lee Y.H."/>
            <person name="Choi D."/>
        </authorList>
    </citation>
    <scope>NUCLEOTIDE SEQUENCE [LARGE SCALE GENOMIC DNA]</scope>
    <source>
        <strain evidence="3">cv. CM334</strain>
    </source>
</reference>
<dbReference type="PANTHER" id="PTHR45728">
    <property type="entry name" value="ACETYL-COA CARBOXYLASE, ISOFORM A"/>
    <property type="match status" value="1"/>
</dbReference>
<dbReference type="AlphaFoldDB" id="A0A2G2Z0Y9"/>
<reference evidence="2 3" key="2">
    <citation type="journal article" date="2017" name="Genome Biol.">
        <title>New reference genome sequences of hot pepper reveal the massive evolution of plant disease-resistance genes by retroduplication.</title>
        <authorList>
            <person name="Kim S."/>
            <person name="Park J."/>
            <person name="Yeom S.I."/>
            <person name="Kim Y.M."/>
            <person name="Seo E."/>
            <person name="Kim K.T."/>
            <person name="Kim M.S."/>
            <person name="Lee J.M."/>
            <person name="Cheong K."/>
            <person name="Shin H.S."/>
            <person name="Kim S.B."/>
            <person name="Han K."/>
            <person name="Lee J."/>
            <person name="Park M."/>
            <person name="Lee H.A."/>
            <person name="Lee H.Y."/>
            <person name="Lee Y."/>
            <person name="Oh S."/>
            <person name="Lee J.H."/>
            <person name="Choi E."/>
            <person name="Choi E."/>
            <person name="Lee S.E."/>
            <person name="Jeon J."/>
            <person name="Kim H."/>
            <person name="Choi G."/>
            <person name="Song H."/>
            <person name="Lee J."/>
            <person name="Lee S.C."/>
            <person name="Kwon J.K."/>
            <person name="Lee H.Y."/>
            <person name="Koo N."/>
            <person name="Hong Y."/>
            <person name="Kim R.W."/>
            <person name="Kang W.H."/>
            <person name="Huh J.H."/>
            <person name="Kang B.C."/>
            <person name="Yang T.J."/>
            <person name="Lee Y.H."/>
            <person name="Bennetzen J.L."/>
            <person name="Choi D."/>
        </authorList>
    </citation>
    <scope>NUCLEOTIDE SEQUENCE [LARGE SCALE GENOMIC DNA]</scope>
    <source>
        <strain evidence="3">cv. CM334</strain>
    </source>
</reference>
<proteinExistence type="predicted"/>
<keyword evidence="3" id="KW-1185">Reference proteome</keyword>
<name>A0A2G2Z0Y9_CAPAN</name>
<protein>
    <recommendedName>
        <fullName evidence="1">Lipoyl-binding domain-containing protein</fullName>
    </recommendedName>
</protein>
<dbReference type="Proteomes" id="UP000222542">
    <property type="component" value="Unassembled WGS sequence"/>
</dbReference>
<evidence type="ECO:0000259" key="1">
    <source>
        <dbReference type="Pfam" id="PF00364"/>
    </source>
</evidence>
<evidence type="ECO:0000313" key="3">
    <source>
        <dbReference type="Proteomes" id="UP000222542"/>
    </source>
</evidence>
<dbReference type="SUPFAM" id="SSF51230">
    <property type="entry name" value="Single hybrid motif"/>
    <property type="match status" value="1"/>
</dbReference>
<organism evidence="2 3">
    <name type="scientific">Capsicum annuum</name>
    <name type="common">Capsicum pepper</name>
    <dbReference type="NCBI Taxonomy" id="4072"/>
    <lineage>
        <taxon>Eukaryota</taxon>
        <taxon>Viridiplantae</taxon>
        <taxon>Streptophyta</taxon>
        <taxon>Embryophyta</taxon>
        <taxon>Tracheophyta</taxon>
        <taxon>Spermatophyta</taxon>
        <taxon>Magnoliopsida</taxon>
        <taxon>eudicotyledons</taxon>
        <taxon>Gunneridae</taxon>
        <taxon>Pentapetalae</taxon>
        <taxon>asterids</taxon>
        <taxon>lamiids</taxon>
        <taxon>Solanales</taxon>
        <taxon>Solanaceae</taxon>
        <taxon>Solanoideae</taxon>
        <taxon>Capsiceae</taxon>
        <taxon>Capsicum</taxon>
    </lineage>
</organism>
<dbReference type="PANTHER" id="PTHR45728:SF3">
    <property type="entry name" value="ACETYL-COA CARBOXYLASE"/>
    <property type="match status" value="1"/>
</dbReference>
<dbReference type="FunFam" id="2.40.50.100:FF:000005">
    <property type="entry name" value="Acetyl-CoA carboxylase 1"/>
    <property type="match status" value="1"/>
</dbReference>
<gene>
    <name evidence="2" type="ORF">T459_19180</name>
</gene>
<sequence>MVKGGPGSYRLRMNESEIEAEIHTLRDGELLMQAIINHSSTFLCSLLSETALFPILDGNSDVIYAEEEAAGTRRLIDGRTCLLQNDHDPSKLVAETTCKLLRYLMSDGCHIDADAPYAEVEVMKMCMPLLSPASGVIHFKMFEGQAMQVESTIAERVGNVIPRIFNWKVVGIKVKYEKFMAGMFSKFVYTNLRSTHEEVQKLDLPTIDGVELNNNESALSLDTYPDHSGKRHAVDIHTQSDMDYQGLENFSTVPPPEILMKAGHQDSSDQKCNELKLFLQSDVDQKFTFLHKVMVKQHEESNDKRNKQHAELMCMLKHIKHINEKYFEGFSSDVGTSTLDAHVEEMKNQEMKDVGTATLNALVDAIVNQNSNYSKVQNPENIHEDHLVYDIPLEVVKSVDETVNLHSLSDSQIPSNYPNSVVAAHLVARTPAKRTRTRSRIFKSPYTTDFASGSKALEDESTEFKHTFAFEGYGISDDMPSSIIEEYKKMGS</sequence>
<dbReference type="InterPro" id="IPR000089">
    <property type="entry name" value="Biotin_lipoyl"/>
</dbReference>
<dbReference type="Pfam" id="PF00364">
    <property type="entry name" value="Biotin_lipoyl"/>
    <property type="match status" value="1"/>
</dbReference>
<dbReference type="Gene3D" id="2.40.50.100">
    <property type="match status" value="1"/>
</dbReference>
<dbReference type="EMBL" id="AYRZ02000007">
    <property type="protein sequence ID" value="PHT75658.1"/>
    <property type="molecule type" value="Genomic_DNA"/>
</dbReference>
<dbReference type="GO" id="GO:0003989">
    <property type="term" value="F:acetyl-CoA carboxylase activity"/>
    <property type="evidence" value="ECO:0007669"/>
    <property type="project" value="InterPro"/>
</dbReference>
<accession>A0A2G2Z0Y9</accession>
<dbReference type="Gramene" id="PHT75658">
    <property type="protein sequence ID" value="PHT75658"/>
    <property type="gene ID" value="T459_19180"/>
</dbReference>
<dbReference type="InterPro" id="IPR049076">
    <property type="entry name" value="ACCA"/>
</dbReference>
<dbReference type="CDD" id="cd06850">
    <property type="entry name" value="biotinyl_domain"/>
    <property type="match status" value="1"/>
</dbReference>
<dbReference type="STRING" id="4072.A0A2G2Z0Y9"/>
<comment type="caution">
    <text evidence="2">The sequence shown here is derived from an EMBL/GenBank/DDBJ whole genome shotgun (WGS) entry which is preliminary data.</text>
</comment>
<evidence type="ECO:0000313" key="2">
    <source>
        <dbReference type="EMBL" id="PHT75658.1"/>
    </source>
</evidence>
<feature type="domain" description="Lipoyl-binding" evidence="1">
    <location>
        <begin position="92"/>
        <end position="154"/>
    </location>
</feature>